<dbReference type="NCBIfam" id="TIGR02349">
    <property type="entry name" value="DnaJ_bact"/>
    <property type="match status" value="1"/>
</dbReference>
<dbReference type="GO" id="GO:0031072">
    <property type="term" value="F:heat shock protein binding"/>
    <property type="evidence" value="ECO:0007669"/>
    <property type="project" value="InterPro"/>
</dbReference>
<dbReference type="FunFam" id="2.60.260.20:FF:000004">
    <property type="entry name" value="Molecular chaperone DnaJ"/>
    <property type="match status" value="1"/>
</dbReference>
<accession>A0A5A9XM78</accession>
<dbReference type="CDD" id="cd06257">
    <property type="entry name" value="DnaJ"/>
    <property type="match status" value="1"/>
</dbReference>
<comment type="subcellular location">
    <subcellularLocation>
        <location evidence="1 14">Cytoplasm</location>
    </subcellularLocation>
</comment>
<evidence type="ECO:0000256" key="12">
    <source>
        <dbReference type="ARBA" id="ARBA00061004"/>
    </source>
</evidence>
<feature type="binding site" evidence="14">
    <location>
        <position position="171"/>
    </location>
    <ligand>
        <name>Zn(2+)</name>
        <dbReference type="ChEBI" id="CHEBI:29105"/>
        <label>2</label>
    </ligand>
</feature>
<protein>
    <recommendedName>
        <fullName evidence="13 14">Chaperone protein DnaJ</fullName>
    </recommendedName>
</protein>
<keyword evidence="7 14" id="KW-0863">Zinc-finger</keyword>
<keyword evidence="4 14" id="KW-0235">DNA replication</keyword>
<feature type="binding site" evidence="14">
    <location>
        <position position="157"/>
    </location>
    <ligand>
        <name>Zn(2+)</name>
        <dbReference type="ChEBI" id="CHEBI:29105"/>
        <label>1</label>
    </ligand>
</feature>
<evidence type="ECO:0000259" key="16">
    <source>
        <dbReference type="PROSITE" id="PS50076"/>
    </source>
</evidence>
<dbReference type="CDD" id="cd10747">
    <property type="entry name" value="DnaJ_C"/>
    <property type="match status" value="1"/>
</dbReference>
<dbReference type="GO" id="GO:0005524">
    <property type="term" value="F:ATP binding"/>
    <property type="evidence" value="ECO:0007669"/>
    <property type="project" value="InterPro"/>
</dbReference>
<dbReference type="AlphaFoldDB" id="A0A5A9XM78"/>
<dbReference type="PRINTS" id="PR00625">
    <property type="entry name" value="JDOMAIN"/>
</dbReference>
<evidence type="ECO:0000256" key="9">
    <source>
        <dbReference type="ARBA" id="ARBA00023016"/>
    </source>
</evidence>
<evidence type="ECO:0000256" key="8">
    <source>
        <dbReference type="ARBA" id="ARBA00022833"/>
    </source>
</evidence>
<feature type="binding site" evidence="14">
    <location>
        <position position="196"/>
    </location>
    <ligand>
        <name>Zn(2+)</name>
        <dbReference type="ChEBI" id="CHEBI:29105"/>
        <label>2</label>
    </ligand>
</feature>
<evidence type="ECO:0000256" key="11">
    <source>
        <dbReference type="ARBA" id="ARBA00053423"/>
    </source>
</evidence>
<dbReference type="GO" id="GO:0005737">
    <property type="term" value="C:cytoplasm"/>
    <property type="evidence" value="ECO:0007669"/>
    <property type="project" value="UniProtKB-SubCell"/>
</dbReference>
<reference evidence="18 19" key="1">
    <citation type="submission" date="2019-04" db="EMBL/GenBank/DDBJ databases">
        <title>Geobacter ruber sp. nov., ferric-reducing bacteria isolated from paddy soil.</title>
        <authorList>
            <person name="Xu Z."/>
            <person name="Masuda Y."/>
            <person name="Itoh H."/>
            <person name="Senoo K."/>
        </authorList>
    </citation>
    <scope>NUCLEOTIDE SEQUENCE [LARGE SCALE GENOMIC DNA]</scope>
    <source>
        <strain evidence="18 19">Red88</strain>
    </source>
</reference>
<dbReference type="Proteomes" id="UP000324298">
    <property type="component" value="Unassembled WGS sequence"/>
</dbReference>
<dbReference type="SMART" id="SM00271">
    <property type="entry name" value="DnaJ"/>
    <property type="match status" value="1"/>
</dbReference>
<comment type="function">
    <text evidence="11 14">Participates actively in the response to hyperosmotic and heat shock by preventing the aggregation of stress-denatured proteins and by disaggregating proteins, also in an autonomous, DnaK-independent fashion. Unfolded proteins bind initially to DnaJ; upon interaction with the DnaJ-bound protein, DnaK hydrolyzes its bound ATP, resulting in the formation of a stable complex. GrpE releases ADP from DnaK; ATP binding to DnaK triggers the release of the substrate protein, thus completing the reaction cycle. Several rounds of ATP-dependent interactions between DnaJ, DnaK and GrpE are required for fully efficient folding. Also involved, together with DnaK and GrpE, in the DNA replication of plasmids through activation of initiation proteins.</text>
</comment>
<dbReference type="PANTHER" id="PTHR43096">
    <property type="entry name" value="DNAJ HOMOLOG 1, MITOCHONDRIAL-RELATED"/>
    <property type="match status" value="1"/>
</dbReference>
<dbReference type="FunFam" id="1.10.287.110:FF:000034">
    <property type="entry name" value="Chaperone protein DnaJ"/>
    <property type="match status" value="1"/>
</dbReference>
<gene>
    <name evidence="14 18" type="primary">dnaJ</name>
    <name evidence="18" type="ORF">ET418_05855</name>
</gene>
<feature type="zinc finger region" description="CR-type" evidence="15">
    <location>
        <begin position="141"/>
        <end position="219"/>
    </location>
</feature>
<dbReference type="Gene3D" id="2.10.230.10">
    <property type="entry name" value="Heat shock protein DnaJ, cysteine-rich domain"/>
    <property type="match status" value="1"/>
</dbReference>
<dbReference type="FunFam" id="2.10.230.10:FF:000002">
    <property type="entry name" value="Molecular chaperone DnaJ"/>
    <property type="match status" value="1"/>
</dbReference>
<dbReference type="Gene3D" id="2.60.260.20">
    <property type="entry name" value="Urease metallochaperone UreE, N-terminal domain"/>
    <property type="match status" value="2"/>
</dbReference>
<dbReference type="Pfam" id="PF00684">
    <property type="entry name" value="DnaJ_CXXCXGXG"/>
    <property type="match status" value="1"/>
</dbReference>
<dbReference type="SUPFAM" id="SSF46565">
    <property type="entry name" value="Chaperone J-domain"/>
    <property type="match status" value="1"/>
</dbReference>
<dbReference type="Pfam" id="PF00226">
    <property type="entry name" value="DnaJ"/>
    <property type="match status" value="1"/>
</dbReference>
<dbReference type="SUPFAM" id="SSF49493">
    <property type="entry name" value="HSP40/DnaJ peptide-binding domain"/>
    <property type="match status" value="2"/>
</dbReference>
<dbReference type="InterPro" id="IPR001305">
    <property type="entry name" value="HSP_DnaJ_Cys-rich_dom"/>
</dbReference>
<comment type="similarity">
    <text evidence="12 14">Belongs to the DnaJ family.</text>
</comment>
<dbReference type="PANTHER" id="PTHR43096:SF48">
    <property type="entry name" value="CHAPERONE PROTEIN DNAJ"/>
    <property type="match status" value="1"/>
</dbReference>
<evidence type="ECO:0000256" key="10">
    <source>
        <dbReference type="ARBA" id="ARBA00023186"/>
    </source>
</evidence>
<comment type="domain">
    <text evidence="14">The J domain is necessary and sufficient to stimulate DnaK ATPase activity. Zinc center 1 plays an important role in the autonomous, DnaK-independent chaperone activity of DnaJ. Zinc center 2 is essential for interaction with DnaK and for DnaJ activity.</text>
</comment>
<feature type="binding site" evidence="14">
    <location>
        <position position="207"/>
    </location>
    <ligand>
        <name>Zn(2+)</name>
        <dbReference type="ChEBI" id="CHEBI:29105"/>
        <label>1</label>
    </ligand>
</feature>
<dbReference type="InterPro" id="IPR018253">
    <property type="entry name" value="DnaJ_domain_CS"/>
</dbReference>
<keyword evidence="8 14" id="KW-0862">Zinc</keyword>
<keyword evidence="3 14" id="KW-0963">Cytoplasm</keyword>
<dbReference type="GO" id="GO:0042026">
    <property type="term" value="P:protein refolding"/>
    <property type="evidence" value="ECO:0007669"/>
    <property type="project" value="TreeGrafter"/>
</dbReference>
<sequence length="377" mass="40485">MANGEKRDYYEVLEVHRNASEAEIKKAFRKMAIQYHPDKNPDDKASEEKFKEVTEAYEVLSDAQKRAQYDQFGHAGVSGAGFGAGGFGGGFGAGTPFGDIFSDIFGDIFGGGGTGRGRAQGRRGDDLLYNMEIGFEEAAFGTEQKIEVPFAKRCGTCNGSGSKPGTEPKVCPSCRGAGQVRYQQGFFSVSKTCSQCNGEGKVVDNPCPDCRGKGSVKDTKTLSVKVPGGVETGSRLKLTGEGGQGKGGPNGDLYVAISVREHPIFQREDNNVICEIPISFIQASLGCELDVPTLDGKVAMKIPDGTQSGKVYRLRGKGIPSLQGYGRGDQLVIIRVETPTNLNKKQKDLLEEFAKISGEDVHPLKKGFLDKVMDILS</sequence>
<feature type="binding site" evidence="14">
    <location>
        <position position="154"/>
    </location>
    <ligand>
        <name>Zn(2+)</name>
        <dbReference type="ChEBI" id="CHEBI:29105"/>
        <label>1</label>
    </ligand>
</feature>
<evidence type="ECO:0000256" key="15">
    <source>
        <dbReference type="PROSITE-ProRule" id="PRU00546"/>
    </source>
</evidence>
<feature type="repeat" description="CXXCXGXG motif" evidence="14">
    <location>
        <begin position="207"/>
        <end position="214"/>
    </location>
</feature>
<organism evidence="18 19">
    <name type="scientific">Oryzomonas rubra</name>
    <dbReference type="NCBI Taxonomy" id="2509454"/>
    <lineage>
        <taxon>Bacteria</taxon>
        <taxon>Pseudomonadati</taxon>
        <taxon>Thermodesulfobacteriota</taxon>
        <taxon>Desulfuromonadia</taxon>
        <taxon>Geobacterales</taxon>
        <taxon>Geobacteraceae</taxon>
        <taxon>Oryzomonas</taxon>
    </lineage>
</organism>
<dbReference type="GO" id="GO:0051082">
    <property type="term" value="F:unfolded protein binding"/>
    <property type="evidence" value="ECO:0007669"/>
    <property type="project" value="UniProtKB-UniRule"/>
</dbReference>
<feature type="binding site" evidence="14">
    <location>
        <position position="193"/>
    </location>
    <ligand>
        <name>Zn(2+)</name>
        <dbReference type="ChEBI" id="CHEBI:29105"/>
        <label>2</label>
    </ligand>
</feature>
<dbReference type="InterPro" id="IPR008971">
    <property type="entry name" value="HSP40/DnaJ_pept-bd"/>
</dbReference>
<dbReference type="InterPro" id="IPR012724">
    <property type="entry name" value="DnaJ"/>
</dbReference>
<feature type="repeat" description="CXXCXGXG motif" evidence="14">
    <location>
        <begin position="193"/>
        <end position="200"/>
    </location>
</feature>
<evidence type="ECO:0000256" key="14">
    <source>
        <dbReference type="HAMAP-Rule" id="MF_01152"/>
    </source>
</evidence>
<evidence type="ECO:0000256" key="13">
    <source>
        <dbReference type="ARBA" id="ARBA00067609"/>
    </source>
</evidence>
<dbReference type="InterPro" id="IPR001623">
    <property type="entry name" value="DnaJ_domain"/>
</dbReference>
<dbReference type="EMBL" id="SRSD01000003">
    <property type="protein sequence ID" value="KAA0893338.1"/>
    <property type="molecule type" value="Genomic_DNA"/>
</dbReference>
<feature type="repeat" description="CXXCXGXG motif" evidence="14">
    <location>
        <begin position="171"/>
        <end position="178"/>
    </location>
</feature>
<evidence type="ECO:0000256" key="2">
    <source>
        <dbReference type="ARBA" id="ARBA00011738"/>
    </source>
</evidence>
<dbReference type="OrthoDB" id="9779889at2"/>
<evidence type="ECO:0000313" key="19">
    <source>
        <dbReference type="Proteomes" id="UP000324298"/>
    </source>
</evidence>
<evidence type="ECO:0000256" key="4">
    <source>
        <dbReference type="ARBA" id="ARBA00022705"/>
    </source>
</evidence>
<comment type="caution">
    <text evidence="18">The sequence shown here is derived from an EMBL/GenBank/DDBJ whole genome shotgun (WGS) entry which is preliminary data.</text>
</comment>
<dbReference type="Pfam" id="PF01556">
    <property type="entry name" value="DnaJ_C"/>
    <property type="match status" value="1"/>
</dbReference>
<dbReference type="InterPro" id="IPR002939">
    <property type="entry name" value="DnaJ_C"/>
</dbReference>
<dbReference type="GO" id="GO:0008270">
    <property type="term" value="F:zinc ion binding"/>
    <property type="evidence" value="ECO:0007669"/>
    <property type="project" value="UniProtKB-UniRule"/>
</dbReference>
<dbReference type="PROSITE" id="PS00636">
    <property type="entry name" value="DNAJ_1"/>
    <property type="match status" value="1"/>
</dbReference>
<keyword evidence="19" id="KW-1185">Reference proteome</keyword>
<dbReference type="GO" id="GO:0009408">
    <property type="term" value="P:response to heat"/>
    <property type="evidence" value="ECO:0007669"/>
    <property type="project" value="InterPro"/>
</dbReference>
<keyword evidence="6 14" id="KW-0677">Repeat</keyword>
<proteinExistence type="inferred from homology"/>
<feature type="binding site" evidence="14">
    <location>
        <position position="174"/>
    </location>
    <ligand>
        <name>Zn(2+)</name>
        <dbReference type="ChEBI" id="CHEBI:29105"/>
        <label>2</label>
    </ligand>
</feature>
<dbReference type="PROSITE" id="PS50076">
    <property type="entry name" value="DNAJ_2"/>
    <property type="match status" value="1"/>
</dbReference>
<dbReference type="InterPro" id="IPR036869">
    <property type="entry name" value="J_dom_sf"/>
</dbReference>
<evidence type="ECO:0000256" key="6">
    <source>
        <dbReference type="ARBA" id="ARBA00022737"/>
    </source>
</evidence>
<feature type="domain" description="CR-type" evidence="17">
    <location>
        <begin position="141"/>
        <end position="219"/>
    </location>
</feature>
<evidence type="ECO:0000256" key="1">
    <source>
        <dbReference type="ARBA" id="ARBA00004496"/>
    </source>
</evidence>
<feature type="domain" description="J" evidence="16">
    <location>
        <begin position="8"/>
        <end position="73"/>
    </location>
</feature>
<dbReference type="PROSITE" id="PS51188">
    <property type="entry name" value="ZF_CR"/>
    <property type="match status" value="1"/>
</dbReference>
<keyword evidence="9 14" id="KW-0346">Stress response</keyword>
<evidence type="ECO:0000256" key="3">
    <source>
        <dbReference type="ARBA" id="ARBA00022490"/>
    </source>
</evidence>
<comment type="subunit">
    <text evidence="2 14">Homodimer.</text>
</comment>
<comment type="cofactor">
    <cofactor evidence="14">
        <name>Zn(2+)</name>
        <dbReference type="ChEBI" id="CHEBI:29105"/>
    </cofactor>
    <text evidence="14">Binds 2 Zn(2+) ions per monomer.</text>
</comment>
<evidence type="ECO:0000313" key="18">
    <source>
        <dbReference type="EMBL" id="KAA0893338.1"/>
    </source>
</evidence>
<evidence type="ECO:0000256" key="7">
    <source>
        <dbReference type="ARBA" id="ARBA00022771"/>
    </source>
</evidence>
<dbReference type="NCBIfam" id="NF008035">
    <property type="entry name" value="PRK10767.1"/>
    <property type="match status" value="1"/>
</dbReference>
<feature type="repeat" description="CXXCXGXG motif" evidence="14">
    <location>
        <begin position="154"/>
        <end position="161"/>
    </location>
</feature>
<evidence type="ECO:0000259" key="17">
    <source>
        <dbReference type="PROSITE" id="PS51188"/>
    </source>
</evidence>
<dbReference type="InterPro" id="IPR036410">
    <property type="entry name" value="HSP_DnaJ_Cys-rich_dom_sf"/>
</dbReference>
<keyword evidence="5 14" id="KW-0479">Metal-binding</keyword>
<dbReference type="RefSeq" id="WP_149306654.1">
    <property type="nucleotide sequence ID" value="NZ_SRSD01000003.1"/>
</dbReference>
<dbReference type="SUPFAM" id="SSF57938">
    <property type="entry name" value="DnaJ/Hsp40 cysteine-rich domain"/>
    <property type="match status" value="1"/>
</dbReference>
<keyword evidence="10 14" id="KW-0143">Chaperone</keyword>
<name>A0A5A9XM78_9BACT</name>
<dbReference type="GO" id="GO:0006260">
    <property type="term" value="P:DNA replication"/>
    <property type="evidence" value="ECO:0007669"/>
    <property type="project" value="UniProtKB-KW"/>
</dbReference>
<feature type="binding site" evidence="14">
    <location>
        <position position="210"/>
    </location>
    <ligand>
        <name>Zn(2+)</name>
        <dbReference type="ChEBI" id="CHEBI:29105"/>
        <label>1</label>
    </ligand>
</feature>
<dbReference type="Gene3D" id="1.10.287.110">
    <property type="entry name" value="DnaJ domain"/>
    <property type="match status" value="1"/>
</dbReference>
<dbReference type="HAMAP" id="MF_01152">
    <property type="entry name" value="DnaJ"/>
    <property type="match status" value="1"/>
</dbReference>
<evidence type="ECO:0000256" key="5">
    <source>
        <dbReference type="ARBA" id="ARBA00022723"/>
    </source>
</evidence>